<gene>
    <name evidence="2" type="ordered locus">CAP2UW1_3962</name>
</gene>
<reference evidence="2" key="1">
    <citation type="submission" date="2009-08" db="EMBL/GenBank/DDBJ databases">
        <authorList>
            <consortium name="US DOE Joint Genome Institute"/>
            <person name="Lucas S."/>
            <person name="Copeland A."/>
            <person name="Lapidus A."/>
            <person name="Glavina del Rio T."/>
            <person name="Dalin E."/>
            <person name="Tice H."/>
            <person name="Bruce D."/>
            <person name="Barry K."/>
            <person name="Pitluck S."/>
            <person name="Lowry S."/>
            <person name="Larimer F."/>
            <person name="Land M."/>
            <person name="Hauser L."/>
            <person name="Kyrpides N."/>
            <person name="Ivanova N."/>
            <person name="McMahon K.D."/>
            <person name="Hugenholtz P."/>
        </authorList>
    </citation>
    <scope>NUCLEOTIDE SEQUENCE</scope>
    <source>
        <strain evidence="2">UW-1</strain>
    </source>
</reference>
<dbReference type="OrthoDB" id="6901574at2"/>
<dbReference type="AlphaFoldDB" id="C7RMD0"/>
<protein>
    <recommendedName>
        <fullName evidence="3">Lipoprotein</fullName>
    </recommendedName>
</protein>
<evidence type="ECO:0000313" key="2">
    <source>
        <dbReference type="EMBL" id="ACV37208.1"/>
    </source>
</evidence>
<dbReference type="HOGENOM" id="CLU_2127978_0_0_4"/>
<evidence type="ECO:0000256" key="1">
    <source>
        <dbReference type="SAM" id="SignalP"/>
    </source>
</evidence>
<dbReference type="PROSITE" id="PS51257">
    <property type="entry name" value="PROKAR_LIPOPROTEIN"/>
    <property type="match status" value="1"/>
</dbReference>
<keyword evidence="1" id="KW-0732">Signal</keyword>
<proteinExistence type="predicted"/>
<feature type="chain" id="PRO_5002981628" description="Lipoprotein" evidence="1">
    <location>
        <begin position="20"/>
        <end position="113"/>
    </location>
</feature>
<feature type="signal peptide" evidence="1">
    <location>
        <begin position="1"/>
        <end position="19"/>
    </location>
</feature>
<reference evidence="2" key="2">
    <citation type="submission" date="2009-09" db="EMBL/GenBank/DDBJ databases">
        <title>Complete sequence of chromosome of Candidatus Accumulibacter phosphatis clade IIA str. UW-1.</title>
        <authorList>
            <consortium name="US DOE Joint Genome Institute"/>
            <person name="Martin H.G."/>
            <person name="Ivanova N."/>
            <person name="Kunin V."/>
            <person name="Warnecke F."/>
            <person name="Barry K."/>
            <person name="He S."/>
            <person name="Salamov A."/>
            <person name="Szeto E."/>
            <person name="Dalin E."/>
            <person name="Pangilinan J.L."/>
            <person name="Lapidus A."/>
            <person name="Lowry S."/>
            <person name="Kyrpides N.C."/>
            <person name="McMahon K.D."/>
            <person name="Hugenholtz P."/>
        </authorList>
    </citation>
    <scope>NUCLEOTIDE SEQUENCE [LARGE SCALE GENOMIC DNA]</scope>
    <source>
        <strain evidence="2">UW-1</strain>
    </source>
</reference>
<sequence length="113" mass="12049" precursor="true">MTNVIIKLLVASVFIGALAGCQSTQQMLQSRQPVAMDEAVSRARFEMNCPSATGSVLSETVIEPALQCFRCNGVQRAEYTVGVAGCGQRATYMVICPLDGSGCWSAGARNEIR</sequence>
<dbReference type="EMBL" id="CP001715">
    <property type="protein sequence ID" value="ACV37208.1"/>
    <property type="molecule type" value="Genomic_DNA"/>
</dbReference>
<organism evidence="2">
    <name type="scientific">Accumulibacter regalis</name>
    <dbReference type="NCBI Taxonomy" id="522306"/>
    <lineage>
        <taxon>Bacteria</taxon>
        <taxon>Pseudomonadati</taxon>
        <taxon>Pseudomonadota</taxon>
        <taxon>Betaproteobacteria</taxon>
        <taxon>Candidatus Accumulibacter</taxon>
    </lineage>
</organism>
<dbReference type="KEGG" id="app:CAP2UW1_3962"/>
<name>C7RMD0_ACCRE</name>
<accession>C7RMD0</accession>
<dbReference type="STRING" id="522306.CAP2UW1_3962"/>
<dbReference type="eggNOG" id="ENOG5033MJA">
    <property type="taxonomic scope" value="Bacteria"/>
</dbReference>
<evidence type="ECO:0008006" key="3">
    <source>
        <dbReference type="Google" id="ProtNLM"/>
    </source>
</evidence>